<dbReference type="PANTHER" id="PTHR12184:SF1">
    <property type="entry name" value="UBIQUINOL-CYTOCHROME-C REDUCTASE COMPLEX ASSEMBLY FACTOR 1"/>
    <property type="match status" value="1"/>
</dbReference>
<dbReference type="PANTHER" id="PTHR12184">
    <property type="entry name" value="UBIQUINOL-CYTOCHROME C REDUCTASE COMPLEX ASSEMBLY FACTOR 1 FAMILY MEMBER"/>
    <property type="match status" value="1"/>
</dbReference>
<feature type="domain" description="Ubiquinol-cytochrome c chaperone" evidence="3">
    <location>
        <begin position="142"/>
        <end position="283"/>
    </location>
</feature>
<evidence type="ECO:0000313" key="4">
    <source>
        <dbReference type="EMBL" id="KAF2794651.1"/>
    </source>
</evidence>
<gene>
    <name evidence="4" type="ORF">K505DRAFT_274836</name>
</gene>
<dbReference type="OrthoDB" id="10253878at2759"/>
<accession>A0A6A6XEB6</accession>
<dbReference type="GO" id="GO:0034551">
    <property type="term" value="P:mitochondrial respiratory chain complex III assembly"/>
    <property type="evidence" value="ECO:0007669"/>
    <property type="project" value="TreeGrafter"/>
</dbReference>
<protein>
    <recommendedName>
        <fullName evidence="3">Ubiquinol-cytochrome c chaperone domain-containing protein</fullName>
    </recommendedName>
</protein>
<feature type="compositionally biased region" description="Polar residues" evidence="2">
    <location>
        <begin position="54"/>
        <end position="70"/>
    </location>
</feature>
<dbReference type="EMBL" id="MU001884">
    <property type="protein sequence ID" value="KAF2794651.1"/>
    <property type="molecule type" value="Genomic_DNA"/>
</dbReference>
<evidence type="ECO:0000259" key="3">
    <source>
        <dbReference type="Pfam" id="PF03981"/>
    </source>
</evidence>
<organism evidence="4 5">
    <name type="scientific">Melanomma pulvis-pyrius CBS 109.77</name>
    <dbReference type="NCBI Taxonomy" id="1314802"/>
    <lineage>
        <taxon>Eukaryota</taxon>
        <taxon>Fungi</taxon>
        <taxon>Dikarya</taxon>
        <taxon>Ascomycota</taxon>
        <taxon>Pezizomycotina</taxon>
        <taxon>Dothideomycetes</taxon>
        <taxon>Pleosporomycetidae</taxon>
        <taxon>Pleosporales</taxon>
        <taxon>Melanommataceae</taxon>
        <taxon>Melanomma</taxon>
    </lineage>
</organism>
<dbReference type="AlphaFoldDB" id="A0A6A6XEB6"/>
<name>A0A6A6XEB6_9PLEO</name>
<dbReference type="Proteomes" id="UP000799757">
    <property type="component" value="Unassembled WGS sequence"/>
</dbReference>
<feature type="region of interest" description="Disordered" evidence="2">
    <location>
        <begin position="35"/>
        <end position="76"/>
    </location>
</feature>
<dbReference type="InterPro" id="IPR021150">
    <property type="entry name" value="Ubiq_cyt_c_chap"/>
</dbReference>
<comment type="similarity">
    <text evidence="1">Belongs to the CBP3 family.</text>
</comment>
<keyword evidence="5" id="KW-1185">Reference proteome</keyword>
<evidence type="ECO:0000256" key="1">
    <source>
        <dbReference type="ARBA" id="ARBA00006407"/>
    </source>
</evidence>
<sequence length="310" mass="34907">MASNYTCRACSRALSKPSTLLSQANVSRRKCVFKAPQPHRGLSTSRPRSADLNKPQTLSQVLGRDQPSQGTRRHGAGIAAKFREKAPLLTETYVAYSATEKLLQECARSGDYQIPQALEKKGEIPEDDNGVHIGVGTGWWYETLGLQPNFNNWAQITFIHMFMLQVRFRMLPDTHAGIWIQHLTNHAFYAAEDRLVVWHKLNSATVRQKFLKDTFAQWRGVLLAYDEGLVKGDAMLAAAVWRNLFGGREDVDFEKLAQIVAYMRREIKRLAQATDGEVVNGEWMFEGDPGQEADSLKVASRLLREGGTKK</sequence>
<dbReference type="InterPro" id="IPR007129">
    <property type="entry name" value="Ubiqinol_cyt_c_chaperone_CPB3"/>
</dbReference>
<proteinExistence type="inferred from homology"/>
<evidence type="ECO:0000313" key="5">
    <source>
        <dbReference type="Proteomes" id="UP000799757"/>
    </source>
</evidence>
<dbReference type="GO" id="GO:0005739">
    <property type="term" value="C:mitochondrion"/>
    <property type="evidence" value="ECO:0007669"/>
    <property type="project" value="TreeGrafter"/>
</dbReference>
<dbReference type="Pfam" id="PF03981">
    <property type="entry name" value="Ubiq_cyt_C_chap"/>
    <property type="match status" value="1"/>
</dbReference>
<reference evidence="4" key="1">
    <citation type="journal article" date="2020" name="Stud. Mycol.">
        <title>101 Dothideomycetes genomes: a test case for predicting lifestyles and emergence of pathogens.</title>
        <authorList>
            <person name="Haridas S."/>
            <person name="Albert R."/>
            <person name="Binder M."/>
            <person name="Bloem J."/>
            <person name="Labutti K."/>
            <person name="Salamov A."/>
            <person name="Andreopoulos B."/>
            <person name="Baker S."/>
            <person name="Barry K."/>
            <person name="Bills G."/>
            <person name="Bluhm B."/>
            <person name="Cannon C."/>
            <person name="Castanera R."/>
            <person name="Culley D."/>
            <person name="Daum C."/>
            <person name="Ezra D."/>
            <person name="Gonzalez J."/>
            <person name="Henrissat B."/>
            <person name="Kuo A."/>
            <person name="Liang C."/>
            <person name="Lipzen A."/>
            <person name="Lutzoni F."/>
            <person name="Magnuson J."/>
            <person name="Mondo S."/>
            <person name="Nolan M."/>
            <person name="Ohm R."/>
            <person name="Pangilinan J."/>
            <person name="Park H.-J."/>
            <person name="Ramirez L."/>
            <person name="Alfaro M."/>
            <person name="Sun H."/>
            <person name="Tritt A."/>
            <person name="Yoshinaga Y."/>
            <person name="Zwiers L.-H."/>
            <person name="Turgeon B."/>
            <person name="Goodwin S."/>
            <person name="Spatafora J."/>
            <person name="Crous P."/>
            <person name="Grigoriev I."/>
        </authorList>
    </citation>
    <scope>NUCLEOTIDE SEQUENCE</scope>
    <source>
        <strain evidence="4">CBS 109.77</strain>
    </source>
</reference>
<evidence type="ECO:0000256" key="2">
    <source>
        <dbReference type="SAM" id="MobiDB-lite"/>
    </source>
</evidence>